<dbReference type="InterPro" id="IPR039523">
    <property type="entry name" value="RimK-rel_E_lig_ATP-grasp"/>
</dbReference>
<evidence type="ECO:0000259" key="2">
    <source>
        <dbReference type="Pfam" id="PF14397"/>
    </source>
</evidence>
<comment type="caution">
    <text evidence="3">The sequence shown here is derived from an EMBL/GenBank/DDBJ whole genome shotgun (WGS) entry which is preliminary data.</text>
</comment>
<gene>
    <name evidence="3" type="ORF">WG68_02835</name>
</gene>
<dbReference type="AlphaFoldDB" id="A0A0M2V8E8"/>
<accession>A0A0M2V8E8</accession>
<sequence>MSDLTHLYQQNPSCNLWDYYRYQLYLHPHSTPLYREVLGSAVEEELNQSLNKRTGVTPAWDKLLFAVICHTYDIPTARIVAVYKPQGPIPDFIPTEMHSLDQVKHFLIEYQAPLFVKPAQSHLAKGVYYLDHYDPAADRVFTKDQQSFSFAEFIDKTINVLDTVRYNRRAGYLFQQPIVQHPLLTEFTGTEIPSGFRIIVLNDADGARVHRVIWKLIAAGNVSDNFNKGISGNLVVYVNPITGELSDAVDNFWPYAHRLSQHPVSGKCFKDFTLPLWQSLLTQVCRASESISSMSILHWDVILGPDGPVMIEVNDLGGSKIPQLHGIGLLDNNLRQFIKRNAQLRPNSRLQRQLGRQQPGERTTFAHNSNLS</sequence>
<dbReference type="EMBL" id="LAHO01000002">
    <property type="protein sequence ID" value="KKO46891.1"/>
    <property type="molecule type" value="Genomic_DNA"/>
</dbReference>
<organism evidence="3 4">
    <name type="scientific">Arsukibacterium ikkense</name>
    <dbReference type="NCBI Taxonomy" id="336831"/>
    <lineage>
        <taxon>Bacteria</taxon>
        <taxon>Pseudomonadati</taxon>
        <taxon>Pseudomonadota</taxon>
        <taxon>Gammaproteobacteria</taxon>
        <taxon>Chromatiales</taxon>
        <taxon>Chromatiaceae</taxon>
        <taxon>Arsukibacterium</taxon>
    </lineage>
</organism>
<dbReference type="SUPFAM" id="SSF56059">
    <property type="entry name" value="Glutathione synthetase ATP-binding domain-like"/>
    <property type="match status" value="1"/>
</dbReference>
<name>A0A0M2V8E8_9GAMM</name>
<feature type="compositionally biased region" description="Low complexity" evidence="1">
    <location>
        <begin position="351"/>
        <end position="362"/>
    </location>
</feature>
<dbReference type="STRING" id="336831.WG68_02835"/>
<dbReference type="Pfam" id="PF14397">
    <property type="entry name" value="ATPgrasp_ST"/>
    <property type="match status" value="1"/>
</dbReference>
<evidence type="ECO:0000313" key="3">
    <source>
        <dbReference type="EMBL" id="KKO46891.1"/>
    </source>
</evidence>
<evidence type="ECO:0000256" key="1">
    <source>
        <dbReference type="SAM" id="MobiDB-lite"/>
    </source>
</evidence>
<feature type="domain" description="Alpha-L-glutamate ligase-related protein ATP-grasp" evidence="2">
    <location>
        <begin position="44"/>
        <end position="331"/>
    </location>
</feature>
<dbReference type="Proteomes" id="UP000034228">
    <property type="component" value="Unassembled WGS sequence"/>
</dbReference>
<proteinExistence type="predicted"/>
<reference evidence="3 4" key="1">
    <citation type="submission" date="2015-03" db="EMBL/GenBank/DDBJ databases">
        <title>Draft genome sequences of two protease-producing strains of Arsukibacterium isolated from two cold and alkaline environments.</title>
        <authorList>
            <person name="Lylloff J.E."/>
            <person name="Skov L.B."/>
            <person name="Jepsen M."/>
            <person name="Hallin P.F."/>
            <person name="Sorensen S.J."/>
            <person name="Stougaard P."/>
            <person name="Glaring M.A."/>
        </authorList>
    </citation>
    <scope>NUCLEOTIDE SEQUENCE [LARGE SCALE GENOMIC DNA]</scope>
    <source>
        <strain evidence="3 4">GCM72</strain>
    </source>
</reference>
<evidence type="ECO:0000313" key="4">
    <source>
        <dbReference type="Proteomes" id="UP000034228"/>
    </source>
</evidence>
<protein>
    <recommendedName>
        <fullName evidence="2">Alpha-L-glutamate ligase-related protein ATP-grasp domain-containing protein</fullName>
    </recommendedName>
</protein>
<keyword evidence="4" id="KW-1185">Reference proteome</keyword>
<feature type="region of interest" description="Disordered" evidence="1">
    <location>
        <begin position="351"/>
        <end position="372"/>
    </location>
</feature>